<name>A0ABD3D0T1_9LAMI</name>
<keyword evidence="7" id="KW-0472">Membrane</keyword>
<evidence type="ECO:0000256" key="1">
    <source>
        <dbReference type="ARBA" id="ARBA00004162"/>
    </source>
</evidence>
<keyword evidence="7" id="KW-0812">Transmembrane</keyword>
<comment type="similarity">
    <text evidence="4 5">Belongs to the small heat shock protein (HSP20) family.</text>
</comment>
<feature type="domain" description="SHSP" evidence="8">
    <location>
        <begin position="21"/>
        <end position="142"/>
    </location>
</feature>
<dbReference type="CDD" id="cd06464">
    <property type="entry name" value="ACD_sHsps-like"/>
    <property type="match status" value="1"/>
</dbReference>
<dbReference type="InterPro" id="IPR008978">
    <property type="entry name" value="HSP20-like_chaperone"/>
</dbReference>
<accession>A0ABD3D0T1</accession>
<evidence type="ECO:0000313" key="9">
    <source>
        <dbReference type="EMBL" id="KAL3634914.1"/>
    </source>
</evidence>
<feature type="compositionally biased region" description="Basic and acidic residues" evidence="6">
    <location>
        <begin position="184"/>
        <end position="199"/>
    </location>
</feature>
<evidence type="ECO:0000256" key="5">
    <source>
        <dbReference type="RuleBase" id="RU003616"/>
    </source>
</evidence>
<dbReference type="PROSITE" id="PS01031">
    <property type="entry name" value="SHSP"/>
    <property type="match status" value="1"/>
</dbReference>
<dbReference type="InterPro" id="IPR002068">
    <property type="entry name" value="A-crystallin/Hsp20_dom"/>
</dbReference>
<dbReference type="AlphaFoldDB" id="A0ABD3D0T1"/>
<evidence type="ECO:0000256" key="7">
    <source>
        <dbReference type="SAM" id="Phobius"/>
    </source>
</evidence>
<evidence type="ECO:0000256" key="6">
    <source>
        <dbReference type="SAM" id="MobiDB-lite"/>
    </source>
</evidence>
<dbReference type="GO" id="GO:0006952">
    <property type="term" value="P:defense response"/>
    <property type="evidence" value="ECO:0007669"/>
    <property type="project" value="UniProtKB-KW"/>
</dbReference>
<dbReference type="EMBL" id="JAVIJP010000028">
    <property type="protein sequence ID" value="KAL3634914.1"/>
    <property type="molecule type" value="Genomic_DNA"/>
</dbReference>
<dbReference type="Proteomes" id="UP001632038">
    <property type="component" value="Unassembled WGS sequence"/>
</dbReference>
<keyword evidence="3" id="KW-0611">Plant defense</keyword>
<dbReference type="GO" id="GO:0005886">
    <property type="term" value="C:plasma membrane"/>
    <property type="evidence" value="ECO:0007669"/>
    <property type="project" value="UniProtKB-SubCell"/>
</dbReference>
<dbReference type="PANTHER" id="PTHR43670:SF34">
    <property type="entry name" value="HSP20-LIKE CHAPERONES SUPERFAMILY PROTEIN"/>
    <property type="match status" value="1"/>
</dbReference>
<keyword evidence="7" id="KW-1133">Transmembrane helix</keyword>
<comment type="caution">
    <text evidence="9">The sequence shown here is derived from an EMBL/GenBank/DDBJ whole genome shotgun (WGS) entry which is preliminary data.</text>
</comment>
<evidence type="ECO:0000259" key="8">
    <source>
        <dbReference type="PROSITE" id="PS01031"/>
    </source>
</evidence>
<proteinExistence type="inferred from homology"/>
<sequence>MEMELGLKLTRPEDDFTSYFQISKDRAGPLFLSKETEAMFILTAHLKGYERKNIKIDINEDGTLIAISGERQVKETLIVGWKVEKKETEIKGFKKVFKIPDGVILDKIKASYNYDYESTLTITMPKKVEGIRGTRIEEIEENPDHELVKEGSSNLQIVDENANRHISGTSEQEIDKNDVEEIKQDQDDVETERDVHENSNSHVPNDENEECNESRTGRFKICIPIVAGSTLLLSFVVFVFQMIRSKNQTSRKRD</sequence>
<organism evidence="9 10">
    <name type="scientific">Castilleja foliolosa</name>
    <dbReference type="NCBI Taxonomy" id="1961234"/>
    <lineage>
        <taxon>Eukaryota</taxon>
        <taxon>Viridiplantae</taxon>
        <taxon>Streptophyta</taxon>
        <taxon>Embryophyta</taxon>
        <taxon>Tracheophyta</taxon>
        <taxon>Spermatophyta</taxon>
        <taxon>Magnoliopsida</taxon>
        <taxon>eudicotyledons</taxon>
        <taxon>Gunneridae</taxon>
        <taxon>Pentapetalae</taxon>
        <taxon>asterids</taxon>
        <taxon>lamiids</taxon>
        <taxon>Lamiales</taxon>
        <taxon>Orobanchaceae</taxon>
        <taxon>Pedicularideae</taxon>
        <taxon>Castillejinae</taxon>
        <taxon>Castilleja</taxon>
    </lineage>
</organism>
<dbReference type="SUPFAM" id="SSF49764">
    <property type="entry name" value="HSP20-like chaperones"/>
    <property type="match status" value="1"/>
</dbReference>
<dbReference type="Gene3D" id="2.60.40.790">
    <property type="match status" value="1"/>
</dbReference>
<evidence type="ECO:0000256" key="3">
    <source>
        <dbReference type="ARBA" id="ARBA00022821"/>
    </source>
</evidence>
<feature type="region of interest" description="Disordered" evidence="6">
    <location>
        <begin position="184"/>
        <end position="212"/>
    </location>
</feature>
<dbReference type="PANTHER" id="PTHR43670">
    <property type="entry name" value="HEAT SHOCK PROTEIN 26"/>
    <property type="match status" value="1"/>
</dbReference>
<comment type="subcellular location">
    <subcellularLocation>
        <location evidence="1">Cell membrane</location>
        <topology evidence="1">Single-pass membrane protein</topology>
    </subcellularLocation>
</comment>
<protein>
    <recommendedName>
        <fullName evidence="8">SHSP domain-containing protein</fullName>
    </recommendedName>
</protein>
<feature type="transmembrane region" description="Helical" evidence="7">
    <location>
        <begin position="223"/>
        <end position="243"/>
    </location>
</feature>
<evidence type="ECO:0000256" key="4">
    <source>
        <dbReference type="PROSITE-ProRule" id="PRU00285"/>
    </source>
</evidence>
<evidence type="ECO:0000313" key="10">
    <source>
        <dbReference type="Proteomes" id="UP001632038"/>
    </source>
</evidence>
<dbReference type="Pfam" id="PF00011">
    <property type="entry name" value="HSP20"/>
    <property type="match status" value="1"/>
</dbReference>
<evidence type="ECO:0000256" key="2">
    <source>
        <dbReference type="ARBA" id="ARBA00022475"/>
    </source>
</evidence>
<gene>
    <name evidence="9" type="ORF">CASFOL_021968</name>
</gene>
<keyword evidence="10" id="KW-1185">Reference proteome</keyword>
<reference evidence="10" key="1">
    <citation type="journal article" date="2024" name="IScience">
        <title>Strigolactones Initiate the Formation of Haustorium-like Structures in Castilleja.</title>
        <authorList>
            <person name="Buerger M."/>
            <person name="Peterson D."/>
            <person name="Chory J."/>
        </authorList>
    </citation>
    <scope>NUCLEOTIDE SEQUENCE [LARGE SCALE GENOMIC DNA]</scope>
</reference>
<keyword evidence="2" id="KW-1003">Cell membrane</keyword>